<feature type="transmembrane region" description="Helical" evidence="1">
    <location>
        <begin position="502"/>
        <end position="525"/>
    </location>
</feature>
<feature type="transmembrane region" description="Helical" evidence="1">
    <location>
        <begin position="654"/>
        <end position="673"/>
    </location>
</feature>
<gene>
    <name evidence="4" type="ORF">A3E17_02975</name>
</gene>
<dbReference type="Pfam" id="PF09972">
    <property type="entry name" value="DUF2207"/>
    <property type="match status" value="1"/>
</dbReference>
<evidence type="ECO:0000256" key="1">
    <source>
        <dbReference type="SAM" id="Phobius"/>
    </source>
</evidence>
<feature type="domain" description="Predicted membrane protein YciQ-like C-terminal" evidence="3">
    <location>
        <begin position="540"/>
        <end position="760"/>
    </location>
</feature>
<dbReference type="InterPro" id="IPR018702">
    <property type="entry name" value="DUF2207"/>
</dbReference>
<evidence type="ECO:0000313" key="5">
    <source>
        <dbReference type="Proteomes" id="UP000178993"/>
    </source>
</evidence>
<dbReference type="AlphaFoldDB" id="A0A1F4Z6F6"/>
<dbReference type="EMBL" id="MEXL01000035">
    <property type="protein sequence ID" value="OGD01939.1"/>
    <property type="molecule type" value="Genomic_DNA"/>
</dbReference>
<feature type="transmembrane region" description="Helical" evidence="1">
    <location>
        <begin position="685"/>
        <end position="709"/>
    </location>
</feature>
<proteinExistence type="predicted"/>
<feature type="transmembrane region" description="Helical" evidence="1">
    <location>
        <begin position="12"/>
        <end position="33"/>
    </location>
</feature>
<reference evidence="4 5" key="1">
    <citation type="journal article" date="2016" name="Nat. Commun.">
        <title>Thousands of microbial genomes shed light on interconnected biogeochemical processes in an aquifer system.</title>
        <authorList>
            <person name="Anantharaman K."/>
            <person name="Brown C.T."/>
            <person name="Hug L.A."/>
            <person name="Sharon I."/>
            <person name="Castelle C.J."/>
            <person name="Probst A.J."/>
            <person name="Thomas B.C."/>
            <person name="Singh A."/>
            <person name="Wilkins M.J."/>
            <person name="Karaoz U."/>
            <person name="Brodie E.L."/>
            <person name="Williams K.H."/>
            <person name="Hubbard S.S."/>
            <person name="Banfield J.F."/>
        </authorList>
    </citation>
    <scope>NUCLEOTIDE SEQUENCE [LARGE SCALE GENOMIC DNA]</scope>
</reference>
<name>A0A1F4Z6F6_9BACT</name>
<evidence type="ECO:0000313" key="4">
    <source>
        <dbReference type="EMBL" id="OGD01939.1"/>
    </source>
</evidence>
<dbReference type="InterPro" id="IPR048389">
    <property type="entry name" value="YciQ-like_C"/>
</dbReference>
<keyword evidence="1" id="KW-0812">Transmembrane</keyword>
<accession>A0A1F4Z6F6</accession>
<feature type="domain" description="DUF2207" evidence="2">
    <location>
        <begin position="283"/>
        <end position="461"/>
    </location>
</feature>
<evidence type="ECO:0000259" key="2">
    <source>
        <dbReference type="Pfam" id="PF09972"/>
    </source>
</evidence>
<comment type="caution">
    <text evidence="4">The sequence shown here is derived from an EMBL/GenBank/DDBJ whole genome shotgun (WGS) entry which is preliminary data.</text>
</comment>
<protein>
    <submittedName>
        <fullName evidence="4">Uncharacterized protein</fullName>
    </submittedName>
</protein>
<evidence type="ECO:0000259" key="3">
    <source>
        <dbReference type="Pfam" id="PF20990"/>
    </source>
</evidence>
<sequence length="794" mass="90104">MQYGYSFYLARLGLISVPEKLFAIAFVLLMNIMPFCETVRAETDDYLKGVPPSDISEWRYYGIDEEESKKWINEGINFAGWAAQWRGEGFNAESAGLWRKIANLYTAGDFLKNGFSPDEAKEWMDNGIRSGLRAREYLDAGLTVKEAGFVWKESFYPEDAKKWKDAGFDAQAMLQWSHGVRESEFFFTKGLPFGRDLYKPEIAKKWKDAGFVPNEMQRAGQFGIELSEAIKWKEAGFSFDDAVRWKDSGFTIEEAVFNRGAGLREVNAELKRYDESENPGDEISYLDIDLTLHKNGTLDVLETITIIDRPGGRYENGYFKFLPNKVEMRSLRSFGFGRTTYSNPSFHVKSIELDGANADYYVSDGLLHPGTKNKPVSEGTHYIKLSYTTDSCILDETHRDELYFGIIEDNDQGLYIRNAMVTVRLPKGADVIFTDGKAGLYQRKDFISDVQETESGDIVRFVMTRPLREHMDFAVNVAFIKGYVNEGRLHKMAQLDKRAGRILSSLSVFILGFVTVFAYFLIAWLKVGRDPKGRGISVVEFAPPEDMDPVRMRALSLNGRTDYISVTAELIYLAERGFIKILEQDGLYTVEKVSLDANILPPCAKSFYDAFFHEQNEVHLMRREKNRDIIEATQRAKVLMKEELMKNSVSNLRYLVSGIILSLLSIGTSLAIIDYGKFDNGEIAALIGFYGGFLVVAFGILGFIFMKLLRSPKEEYVRICEQVENYKSFLRRNFAGREAAVFMPPFLHESLSYAIAAGIDVHDLMIRNGEAKWYQGTSGGFGCSDFMGVIKKIV</sequence>
<keyword evidence="1" id="KW-0472">Membrane</keyword>
<dbReference type="Proteomes" id="UP000178993">
    <property type="component" value="Unassembled WGS sequence"/>
</dbReference>
<keyword evidence="1" id="KW-1133">Transmembrane helix</keyword>
<organism evidence="4 5">
    <name type="scientific">Candidatus Amesbacteria bacterium RIFCSPHIGHO2_12_FULL_48_14</name>
    <dbReference type="NCBI Taxonomy" id="1797257"/>
    <lineage>
        <taxon>Bacteria</taxon>
        <taxon>Candidatus Amesiibacteriota</taxon>
    </lineage>
</organism>
<dbReference type="Pfam" id="PF20990">
    <property type="entry name" value="DUF2207_C"/>
    <property type="match status" value="1"/>
</dbReference>